<keyword evidence="1" id="KW-0812">Transmembrane</keyword>
<evidence type="ECO:0000259" key="2">
    <source>
        <dbReference type="Pfam" id="PF20152"/>
    </source>
</evidence>
<evidence type="ECO:0000313" key="4">
    <source>
        <dbReference type="Proteomes" id="UP000001194"/>
    </source>
</evidence>
<feature type="transmembrane region" description="Helical" evidence="1">
    <location>
        <begin position="23"/>
        <end position="46"/>
    </location>
</feature>
<dbReference type="EMBL" id="DS547102">
    <property type="protein sequence ID" value="EDR08280.1"/>
    <property type="molecule type" value="Genomic_DNA"/>
</dbReference>
<dbReference type="HOGENOM" id="CLU_046025_5_3_1"/>
<gene>
    <name evidence="3" type="ORF">LACBIDRAFT_297798</name>
</gene>
<protein>
    <submittedName>
        <fullName evidence="3">Predicted protein</fullName>
    </submittedName>
</protein>
<dbReference type="OrthoDB" id="2798516at2759"/>
<name>B0DAX1_LACBS</name>
<evidence type="ECO:0000256" key="1">
    <source>
        <dbReference type="SAM" id="Phobius"/>
    </source>
</evidence>
<feature type="transmembrane region" description="Helical" evidence="1">
    <location>
        <begin position="170"/>
        <end position="194"/>
    </location>
</feature>
<dbReference type="InParanoid" id="B0DAX1"/>
<keyword evidence="1" id="KW-0472">Membrane</keyword>
<dbReference type="RefSeq" id="XP_001881350.1">
    <property type="nucleotide sequence ID" value="XM_001881315.1"/>
</dbReference>
<dbReference type="Pfam" id="PF20152">
    <property type="entry name" value="DUF6534"/>
    <property type="match status" value="1"/>
</dbReference>
<feature type="transmembrane region" description="Helical" evidence="1">
    <location>
        <begin position="240"/>
        <end position="261"/>
    </location>
</feature>
<accession>B0DAX1</accession>
<dbReference type="InterPro" id="IPR045339">
    <property type="entry name" value="DUF6534"/>
</dbReference>
<feature type="domain" description="DUF6534" evidence="2">
    <location>
        <begin position="179"/>
        <end position="265"/>
    </location>
</feature>
<feature type="transmembrane region" description="Helical" evidence="1">
    <location>
        <begin position="214"/>
        <end position="234"/>
    </location>
</feature>
<organism evidence="4">
    <name type="scientific">Laccaria bicolor (strain S238N-H82 / ATCC MYA-4686)</name>
    <name type="common">Bicoloured deceiver</name>
    <name type="synonym">Laccaria laccata var. bicolor</name>
    <dbReference type="NCBI Taxonomy" id="486041"/>
    <lineage>
        <taxon>Eukaryota</taxon>
        <taxon>Fungi</taxon>
        <taxon>Dikarya</taxon>
        <taxon>Basidiomycota</taxon>
        <taxon>Agaricomycotina</taxon>
        <taxon>Agaricomycetes</taxon>
        <taxon>Agaricomycetidae</taxon>
        <taxon>Agaricales</taxon>
        <taxon>Agaricineae</taxon>
        <taxon>Hydnangiaceae</taxon>
        <taxon>Laccaria</taxon>
    </lineage>
</organism>
<dbReference type="AlphaFoldDB" id="B0DAX1"/>
<sequence>MVHMSFCISKGYLIFKNRILDGFHLALTIHCVYIYSVTGFGIILGLTHIVWSIKLQVALNVYLPFPRRPEGHLSPFLTACTQCASGNVSWLPLCFSLKISDSPLHRISRWISPRNFGLHRGLCCHWGMCHRSRAYVSIVWEIALLLQVSHPISGKRYIVNSYAALANISWIINAALGTSTAIDFVISGAMCYYLRMSQGKASHLDSRISALMQYTLSSGLFTSACSLSAMFSYILLPNTFVFLGITFLLTKLYVGSFLAMLNARERKAPQVATEDEAVHTQQKRINCRVTSSFWSPAPLSPISPGSSTTLGQTKPW</sequence>
<evidence type="ECO:0000313" key="3">
    <source>
        <dbReference type="EMBL" id="EDR08280.1"/>
    </source>
</evidence>
<reference evidence="3 4" key="1">
    <citation type="journal article" date="2008" name="Nature">
        <title>The genome of Laccaria bicolor provides insights into mycorrhizal symbiosis.</title>
        <authorList>
            <person name="Martin F."/>
            <person name="Aerts A."/>
            <person name="Ahren D."/>
            <person name="Brun A."/>
            <person name="Danchin E.G.J."/>
            <person name="Duchaussoy F."/>
            <person name="Gibon J."/>
            <person name="Kohler A."/>
            <person name="Lindquist E."/>
            <person name="Pereda V."/>
            <person name="Salamov A."/>
            <person name="Shapiro H.J."/>
            <person name="Wuyts J."/>
            <person name="Blaudez D."/>
            <person name="Buee M."/>
            <person name="Brokstein P."/>
            <person name="Canbaeck B."/>
            <person name="Cohen D."/>
            <person name="Courty P.E."/>
            <person name="Coutinho P.M."/>
            <person name="Delaruelle C."/>
            <person name="Detter J.C."/>
            <person name="Deveau A."/>
            <person name="DiFazio S."/>
            <person name="Duplessis S."/>
            <person name="Fraissinet-Tachet L."/>
            <person name="Lucic E."/>
            <person name="Frey-Klett P."/>
            <person name="Fourrey C."/>
            <person name="Feussner I."/>
            <person name="Gay G."/>
            <person name="Grimwood J."/>
            <person name="Hoegger P.J."/>
            <person name="Jain P."/>
            <person name="Kilaru S."/>
            <person name="Labbe J."/>
            <person name="Lin Y.C."/>
            <person name="Legue V."/>
            <person name="Le Tacon F."/>
            <person name="Marmeisse R."/>
            <person name="Melayah D."/>
            <person name="Montanini B."/>
            <person name="Muratet M."/>
            <person name="Nehls U."/>
            <person name="Niculita-Hirzel H."/>
            <person name="Oudot-Le Secq M.P."/>
            <person name="Peter M."/>
            <person name="Quesneville H."/>
            <person name="Rajashekar B."/>
            <person name="Reich M."/>
            <person name="Rouhier N."/>
            <person name="Schmutz J."/>
            <person name="Yin T."/>
            <person name="Chalot M."/>
            <person name="Henrissat B."/>
            <person name="Kuees U."/>
            <person name="Lucas S."/>
            <person name="Van de Peer Y."/>
            <person name="Podila G.K."/>
            <person name="Polle A."/>
            <person name="Pukkila P.J."/>
            <person name="Richardson P.M."/>
            <person name="Rouze P."/>
            <person name="Sanders I.R."/>
            <person name="Stajich J.E."/>
            <person name="Tunlid A."/>
            <person name="Tuskan G."/>
            <person name="Grigoriev I.V."/>
        </authorList>
    </citation>
    <scope>NUCLEOTIDE SEQUENCE [LARGE SCALE GENOMIC DNA]</scope>
    <source>
        <strain evidence="4">S238N-H82 / ATCC MYA-4686</strain>
    </source>
</reference>
<keyword evidence="1" id="KW-1133">Transmembrane helix</keyword>
<dbReference type="KEGG" id="lbc:LACBIDRAFT_297798"/>
<dbReference type="GeneID" id="6076763"/>
<proteinExistence type="predicted"/>
<keyword evidence="4" id="KW-1185">Reference proteome</keyword>
<dbReference type="Proteomes" id="UP000001194">
    <property type="component" value="Unassembled WGS sequence"/>
</dbReference>